<evidence type="ECO:0000256" key="3">
    <source>
        <dbReference type="ARBA" id="ARBA00022679"/>
    </source>
</evidence>
<dbReference type="InterPro" id="IPR039192">
    <property type="entry name" value="STKc_GSK3"/>
</dbReference>
<keyword evidence="3" id="KW-0808">Transferase</keyword>
<sequence>MAQRRPTTSTQIEKGSGLVDLSGVDRSTIPQSQQHSETVIDYPEANDETSVSSNATLRVTVYMNEVRGQRQELTFINREKIGQGTFGRVYRARIQQTNEICAIKEVEMEGHFKNRELEILRQVSHTNIFNLKSYFNRADNGHDVLCLVLEFLPMSAYMLIRNYRKQNRRAPLLYTKIFCYQMLRALGYLHSLGIAHRDVKPSNMVLDYDAGVLKLCDLGSAKRLVKGERSVAYICSRYYRAPELLLGCIDYSVAIDAWSAGTVIAEFLNGYPIFRGDDSSDQMYKIIRIMGIPTRDDIVEMNPQYRGDVDLTGVRLQPRTLQGYLPTRTPIIAIDLCAQLLQYRPSSRITCMNALATSFFDELREQRLKLPNGKPLPPLFNFKNIEVTQGTALYNALMPAWINGEL</sequence>
<dbReference type="GO" id="GO:0007165">
    <property type="term" value="P:signal transduction"/>
    <property type="evidence" value="ECO:0007669"/>
    <property type="project" value="TreeGrafter"/>
</dbReference>
<dbReference type="InterPro" id="IPR011009">
    <property type="entry name" value="Kinase-like_dom_sf"/>
</dbReference>
<dbReference type="PROSITE" id="PS00108">
    <property type="entry name" value="PROTEIN_KINASE_ST"/>
    <property type="match status" value="1"/>
</dbReference>
<dbReference type="GO" id="GO:0070507">
    <property type="term" value="P:regulation of microtubule cytoskeleton organization"/>
    <property type="evidence" value="ECO:0007669"/>
    <property type="project" value="TreeGrafter"/>
</dbReference>
<feature type="binding site" evidence="7">
    <location>
        <position position="104"/>
    </location>
    <ligand>
        <name>ATP</name>
        <dbReference type="ChEBI" id="CHEBI:30616"/>
    </ligand>
</feature>
<evidence type="ECO:0000256" key="6">
    <source>
        <dbReference type="ARBA" id="ARBA00022840"/>
    </source>
</evidence>
<dbReference type="GO" id="GO:0030154">
    <property type="term" value="P:cell differentiation"/>
    <property type="evidence" value="ECO:0007669"/>
    <property type="project" value="TreeGrafter"/>
</dbReference>
<comment type="caution">
    <text evidence="11">The sequence shown here is derived from an EMBL/GenBank/DDBJ whole genome shotgun (WGS) entry which is preliminary data.</text>
</comment>
<gene>
    <name evidence="11" type="ORF">GPM918_LOCUS23051</name>
    <name evidence="12" type="ORF">SRO942_LOCUS23050</name>
</gene>
<dbReference type="Pfam" id="PF00069">
    <property type="entry name" value="Pkinase"/>
    <property type="match status" value="1"/>
</dbReference>
<evidence type="ECO:0000256" key="7">
    <source>
        <dbReference type="PROSITE-ProRule" id="PRU10141"/>
    </source>
</evidence>
<feature type="domain" description="Protein kinase" evidence="10">
    <location>
        <begin position="75"/>
        <end position="360"/>
    </location>
</feature>
<dbReference type="AlphaFoldDB" id="A0A814VGS7"/>
<dbReference type="SMART" id="SM00220">
    <property type="entry name" value="S_TKc"/>
    <property type="match status" value="1"/>
</dbReference>
<dbReference type="FunFam" id="1.10.510.10:FF:000624">
    <property type="entry name" value="Mitogen-activated protein kinase"/>
    <property type="match status" value="1"/>
</dbReference>
<name>A0A814VGS7_9BILA</name>
<evidence type="ECO:0000256" key="1">
    <source>
        <dbReference type="ARBA" id="ARBA00005527"/>
    </source>
</evidence>
<protein>
    <recommendedName>
        <fullName evidence="10">Protein kinase domain-containing protein</fullName>
    </recommendedName>
</protein>
<dbReference type="GO" id="GO:0005634">
    <property type="term" value="C:nucleus"/>
    <property type="evidence" value="ECO:0007669"/>
    <property type="project" value="TreeGrafter"/>
</dbReference>
<keyword evidence="5" id="KW-0418">Kinase</keyword>
<dbReference type="InterPro" id="IPR050591">
    <property type="entry name" value="GSK-3"/>
</dbReference>
<evidence type="ECO:0000256" key="2">
    <source>
        <dbReference type="ARBA" id="ARBA00022527"/>
    </source>
</evidence>
<dbReference type="SUPFAM" id="SSF56112">
    <property type="entry name" value="Protein kinase-like (PK-like)"/>
    <property type="match status" value="1"/>
</dbReference>
<dbReference type="EMBL" id="CAJOBC010008092">
    <property type="protein sequence ID" value="CAF3952182.1"/>
    <property type="molecule type" value="Genomic_DNA"/>
</dbReference>
<keyword evidence="2 8" id="KW-0723">Serine/threonine-protein kinase</keyword>
<dbReference type="Proteomes" id="UP000681722">
    <property type="component" value="Unassembled WGS sequence"/>
</dbReference>
<feature type="compositionally biased region" description="Polar residues" evidence="9">
    <location>
        <begin position="1"/>
        <end position="13"/>
    </location>
</feature>
<dbReference type="GO" id="GO:0005524">
    <property type="term" value="F:ATP binding"/>
    <property type="evidence" value="ECO:0007669"/>
    <property type="project" value="UniProtKB-UniRule"/>
</dbReference>
<dbReference type="PROSITE" id="PS00107">
    <property type="entry name" value="PROTEIN_KINASE_ATP"/>
    <property type="match status" value="1"/>
</dbReference>
<evidence type="ECO:0000256" key="9">
    <source>
        <dbReference type="SAM" id="MobiDB-lite"/>
    </source>
</evidence>
<comment type="similarity">
    <text evidence="1">Belongs to the protein kinase superfamily. CMGC Ser/Thr protein kinase family. GSK-3 subfamily.</text>
</comment>
<proteinExistence type="inferred from homology"/>
<dbReference type="EMBL" id="CAJNOQ010008091">
    <property type="protein sequence ID" value="CAF1187955.1"/>
    <property type="molecule type" value="Genomic_DNA"/>
</dbReference>
<feature type="region of interest" description="Disordered" evidence="9">
    <location>
        <begin position="1"/>
        <end position="38"/>
    </location>
</feature>
<dbReference type="PROSITE" id="PS50011">
    <property type="entry name" value="PROTEIN_KINASE_DOM"/>
    <property type="match status" value="1"/>
</dbReference>
<evidence type="ECO:0000313" key="11">
    <source>
        <dbReference type="EMBL" id="CAF1187955.1"/>
    </source>
</evidence>
<dbReference type="PANTHER" id="PTHR24057:SF0">
    <property type="entry name" value="PROTEIN KINASE SHAGGY-RELATED"/>
    <property type="match status" value="1"/>
</dbReference>
<dbReference type="InterPro" id="IPR008271">
    <property type="entry name" value="Ser/Thr_kinase_AS"/>
</dbReference>
<evidence type="ECO:0000256" key="4">
    <source>
        <dbReference type="ARBA" id="ARBA00022741"/>
    </source>
</evidence>
<feature type="compositionally biased region" description="Polar residues" evidence="9">
    <location>
        <begin position="28"/>
        <end position="37"/>
    </location>
</feature>
<dbReference type="Gene3D" id="1.10.510.10">
    <property type="entry name" value="Transferase(Phosphotransferase) domain 1"/>
    <property type="match status" value="1"/>
</dbReference>
<dbReference type="InterPro" id="IPR017441">
    <property type="entry name" value="Protein_kinase_ATP_BS"/>
</dbReference>
<dbReference type="PANTHER" id="PTHR24057">
    <property type="entry name" value="GLYCOGEN SYNTHASE KINASE-3 ALPHA"/>
    <property type="match status" value="1"/>
</dbReference>
<evidence type="ECO:0000313" key="13">
    <source>
        <dbReference type="Proteomes" id="UP000663829"/>
    </source>
</evidence>
<dbReference type="CDD" id="cd14137">
    <property type="entry name" value="STKc_GSK3"/>
    <property type="match status" value="1"/>
</dbReference>
<dbReference type="Gene3D" id="3.30.200.20">
    <property type="entry name" value="Phosphorylase Kinase, domain 1"/>
    <property type="match status" value="1"/>
</dbReference>
<evidence type="ECO:0000313" key="12">
    <source>
        <dbReference type="EMBL" id="CAF3952182.1"/>
    </source>
</evidence>
<organism evidence="11 13">
    <name type="scientific">Didymodactylos carnosus</name>
    <dbReference type="NCBI Taxonomy" id="1234261"/>
    <lineage>
        <taxon>Eukaryota</taxon>
        <taxon>Metazoa</taxon>
        <taxon>Spiralia</taxon>
        <taxon>Gnathifera</taxon>
        <taxon>Rotifera</taxon>
        <taxon>Eurotatoria</taxon>
        <taxon>Bdelloidea</taxon>
        <taxon>Philodinida</taxon>
        <taxon>Philodinidae</taxon>
        <taxon>Didymodactylos</taxon>
    </lineage>
</organism>
<dbReference type="GO" id="GO:0004674">
    <property type="term" value="F:protein serine/threonine kinase activity"/>
    <property type="evidence" value="ECO:0007669"/>
    <property type="project" value="UniProtKB-KW"/>
</dbReference>
<dbReference type="GO" id="GO:0090090">
    <property type="term" value="P:negative regulation of canonical Wnt signaling pathway"/>
    <property type="evidence" value="ECO:0007669"/>
    <property type="project" value="TreeGrafter"/>
</dbReference>
<dbReference type="Proteomes" id="UP000663829">
    <property type="component" value="Unassembled WGS sequence"/>
</dbReference>
<reference evidence="11" key="1">
    <citation type="submission" date="2021-02" db="EMBL/GenBank/DDBJ databases">
        <authorList>
            <person name="Nowell W R."/>
        </authorList>
    </citation>
    <scope>NUCLEOTIDE SEQUENCE</scope>
</reference>
<keyword evidence="4 7" id="KW-0547">Nucleotide-binding</keyword>
<evidence type="ECO:0000256" key="5">
    <source>
        <dbReference type="ARBA" id="ARBA00022777"/>
    </source>
</evidence>
<dbReference type="OrthoDB" id="272141at2759"/>
<dbReference type="InterPro" id="IPR000719">
    <property type="entry name" value="Prot_kinase_dom"/>
</dbReference>
<accession>A0A814VGS7</accession>
<dbReference type="GO" id="GO:0005829">
    <property type="term" value="C:cytosol"/>
    <property type="evidence" value="ECO:0007669"/>
    <property type="project" value="TreeGrafter"/>
</dbReference>
<keyword evidence="13" id="KW-1185">Reference proteome</keyword>
<dbReference type="GO" id="GO:0030424">
    <property type="term" value="C:axon"/>
    <property type="evidence" value="ECO:0007669"/>
    <property type="project" value="TreeGrafter"/>
</dbReference>
<dbReference type="GO" id="GO:0032436">
    <property type="term" value="P:positive regulation of proteasomal ubiquitin-dependent protein catabolic process"/>
    <property type="evidence" value="ECO:0007669"/>
    <property type="project" value="TreeGrafter"/>
</dbReference>
<keyword evidence="6 7" id="KW-0067">ATP-binding</keyword>
<evidence type="ECO:0000256" key="8">
    <source>
        <dbReference type="RuleBase" id="RU000304"/>
    </source>
</evidence>
<evidence type="ECO:0000259" key="10">
    <source>
        <dbReference type="PROSITE" id="PS50011"/>
    </source>
</evidence>